<feature type="compositionally biased region" description="Pro residues" evidence="1">
    <location>
        <begin position="29"/>
        <end position="44"/>
    </location>
</feature>
<dbReference type="Proteomes" id="UP001064489">
    <property type="component" value="Chromosome 3"/>
</dbReference>
<protein>
    <submittedName>
        <fullName evidence="2">Uncharacterized protein</fullName>
    </submittedName>
</protein>
<name>A0AAD5J8K9_ACENE</name>
<sequence length="315" mass="35880">MEYPHGHHSHSSHHSHQRNDQDDEERPPHYPPPLGGAPPPPFSQPPSYHRQNEFDAPPPPFAQQPPSYRQDEFDDPPPPQRPYHHQIEFSAPPPPQPQYYQETEYAPPPPPPHVTHVHHGSDRPEFNYRPPPPQVSHEEESSHHSFKPHMPSIMHHHSSSASYLSNKPTVKVCCKAEPNFSLTIRENKVILARSDPSDHFQHWYKDEKFSTRVKDAVGFPSFALVNKATGLAIKHSIGETHPVQLIPYNPDILDESVLWTESKDTGEGYRAIRMVNNTSLNMDAFNAMEDSPLLKNAYRYCHVAVSVSCIVFAEV</sequence>
<dbReference type="EMBL" id="JAJSOW010000100">
    <property type="protein sequence ID" value="KAI9187331.1"/>
    <property type="molecule type" value="Genomic_DNA"/>
</dbReference>
<feature type="compositionally biased region" description="Basic residues" evidence="1">
    <location>
        <begin position="1"/>
        <end position="16"/>
    </location>
</feature>
<dbReference type="CDD" id="cd23431">
    <property type="entry name" value="beta-trefoil_Ricin_AtEULS3-like"/>
    <property type="match status" value="1"/>
</dbReference>
<evidence type="ECO:0000256" key="1">
    <source>
        <dbReference type="SAM" id="MobiDB-lite"/>
    </source>
</evidence>
<comment type="caution">
    <text evidence="2">The sequence shown here is derived from an EMBL/GenBank/DDBJ whole genome shotgun (WGS) entry which is preliminary data.</text>
</comment>
<reference evidence="2" key="1">
    <citation type="journal article" date="2022" name="Plant J.">
        <title>Strategies of tolerance reflected in two North American maple genomes.</title>
        <authorList>
            <person name="McEvoy S.L."/>
            <person name="Sezen U.U."/>
            <person name="Trouern-Trend A."/>
            <person name="McMahon S.M."/>
            <person name="Schaberg P.G."/>
            <person name="Yang J."/>
            <person name="Wegrzyn J.L."/>
            <person name="Swenson N.G."/>
        </authorList>
    </citation>
    <scope>NUCLEOTIDE SEQUENCE</scope>
    <source>
        <strain evidence="2">91603</strain>
    </source>
</reference>
<evidence type="ECO:0000313" key="3">
    <source>
        <dbReference type="Proteomes" id="UP001064489"/>
    </source>
</evidence>
<dbReference type="InterPro" id="IPR040249">
    <property type="entry name" value="Ricin_B-like_lectin_EULS3-like"/>
</dbReference>
<feature type="region of interest" description="Disordered" evidence="1">
    <location>
        <begin position="1"/>
        <end position="161"/>
    </location>
</feature>
<reference evidence="2" key="2">
    <citation type="submission" date="2023-02" db="EMBL/GenBank/DDBJ databases">
        <authorList>
            <person name="Swenson N.G."/>
            <person name="Wegrzyn J.L."/>
            <person name="Mcevoy S.L."/>
        </authorList>
    </citation>
    <scope>NUCLEOTIDE SEQUENCE</scope>
    <source>
        <strain evidence="2">91603</strain>
        <tissue evidence="2">Leaf</tissue>
    </source>
</reference>
<gene>
    <name evidence="2" type="ORF">LWI28_026854</name>
</gene>
<dbReference type="InterPro" id="IPR035992">
    <property type="entry name" value="Ricin_B-like_lectins"/>
</dbReference>
<keyword evidence="3" id="KW-1185">Reference proteome</keyword>
<evidence type="ECO:0000313" key="2">
    <source>
        <dbReference type="EMBL" id="KAI9187331.1"/>
    </source>
</evidence>
<accession>A0AAD5J8K9</accession>
<dbReference type="PANTHER" id="PTHR31257">
    <property type="entry name" value="RICIN B-LIKE LECTIN EULS3"/>
    <property type="match status" value="1"/>
</dbReference>
<dbReference type="AlphaFoldDB" id="A0AAD5J8K9"/>
<proteinExistence type="predicted"/>
<organism evidence="2 3">
    <name type="scientific">Acer negundo</name>
    <name type="common">Box elder</name>
    <dbReference type="NCBI Taxonomy" id="4023"/>
    <lineage>
        <taxon>Eukaryota</taxon>
        <taxon>Viridiplantae</taxon>
        <taxon>Streptophyta</taxon>
        <taxon>Embryophyta</taxon>
        <taxon>Tracheophyta</taxon>
        <taxon>Spermatophyta</taxon>
        <taxon>Magnoliopsida</taxon>
        <taxon>eudicotyledons</taxon>
        <taxon>Gunneridae</taxon>
        <taxon>Pentapetalae</taxon>
        <taxon>rosids</taxon>
        <taxon>malvids</taxon>
        <taxon>Sapindales</taxon>
        <taxon>Sapindaceae</taxon>
        <taxon>Hippocastanoideae</taxon>
        <taxon>Acereae</taxon>
        <taxon>Acer</taxon>
    </lineage>
</organism>
<dbReference type="PANTHER" id="PTHR31257:SF2">
    <property type="entry name" value="RICIN B-LIKE LECTIN EULS3"/>
    <property type="match status" value="1"/>
</dbReference>
<dbReference type="SUPFAM" id="SSF50370">
    <property type="entry name" value="Ricin B-like lectins"/>
    <property type="match status" value="1"/>
</dbReference>